<comment type="subcellular location">
    <subcellularLocation>
        <location evidence="1">Membrane</location>
        <topology evidence="1">Multi-pass membrane protein</topology>
    </subcellularLocation>
</comment>
<gene>
    <name evidence="7" type="ORF">RVF87_06110</name>
</gene>
<evidence type="ECO:0000256" key="1">
    <source>
        <dbReference type="ARBA" id="ARBA00004141"/>
    </source>
</evidence>
<keyword evidence="3 5" id="KW-1133">Transmembrane helix</keyword>
<feature type="transmembrane region" description="Helical" evidence="5">
    <location>
        <begin position="402"/>
        <end position="421"/>
    </location>
</feature>
<organism evidence="7 8">
    <name type="scientific">Gordonia hydrophobica</name>
    <dbReference type="NCBI Taxonomy" id="40516"/>
    <lineage>
        <taxon>Bacteria</taxon>
        <taxon>Bacillati</taxon>
        <taxon>Actinomycetota</taxon>
        <taxon>Actinomycetes</taxon>
        <taxon>Mycobacteriales</taxon>
        <taxon>Gordoniaceae</taxon>
        <taxon>Gordonia</taxon>
    </lineage>
</organism>
<feature type="transmembrane region" description="Helical" evidence="5">
    <location>
        <begin position="373"/>
        <end position="390"/>
    </location>
</feature>
<evidence type="ECO:0000256" key="3">
    <source>
        <dbReference type="ARBA" id="ARBA00022989"/>
    </source>
</evidence>
<accession>A0ABZ2U6Z2</accession>
<evidence type="ECO:0000256" key="4">
    <source>
        <dbReference type="ARBA" id="ARBA00023136"/>
    </source>
</evidence>
<evidence type="ECO:0000256" key="2">
    <source>
        <dbReference type="ARBA" id="ARBA00022692"/>
    </source>
</evidence>
<name>A0ABZ2U6Z2_9ACTN</name>
<reference evidence="7 8" key="1">
    <citation type="journal article" date="2023" name="Virus Evol.">
        <title>Computational host range prediction-The good, the bad, and the ugly.</title>
        <authorList>
            <person name="Howell A.A."/>
            <person name="Versoza C.J."/>
            <person name="Pfeifer S.P."/>
        </authorList>
    </citation>
    <scope>NUCLEOTIDE SEQUENCE [LARGE SCALE GENOMIC DNA]</scope>
    <source>
        <strain evidence="7 8">1610/1b</strain>
    </source>
</reference>
<feature type="transmembrane region" description="Helical" evidence="5">
    <location>
        <begin position="335"/>
        <end position="361"/>
    </location>
</feature>
<feature type="transmembrane region" description="Helical" evidence="5">
    <location>
        <begin position="78"/>
        <end position="99"/>
    </location>
</feature>
<dbReference type="Proteomes" id="UP001479933">
    <property type="component" value="Chromosome"/>
</dbReference>
<evidence type="ECO:0000313" key="7">
    <source>
        <dbReference type="EMBL" id="WYY08636.1"/>
    </source>
</evidence>
<feature type="transmembrane region" description="Helical" evidence="5">
    <location>
        <begin position="137"/>
        <end position="155"/>
    </location>
</feature>
<sequence>MSNDPLVPPARPSVSALLLGRPSVRGRWAPAMRAGLAFLIPALILLACDARSNAVLAALGSFAVLFGERRPYRIRWKTISTAGVLLILVVAVFGLLGHWVGPDASVPRELVSVAALGALAAVGVFVVNALRLGPPGPFFLVLAGGVAVLVGRAGLSVGLLVIYTAAGAVASLVVSIAPALWRPRGPETAITEAALAEIEQFLADNREPSRRHGVAASTLTAWSVLHDASQTDSELAHRLWRSHNQVHDAASDEFIAPLPRPGIGYRLRSAARLDSHPAVTAMRATIAALLAGGISVVAGLGRPDWAILGAVLVLQMGPDRVRGAVRGAQRVVGTFIGLAIFAVLHALDLHTVALIIVLAVLNVMIELTVTTNYALAVTFITPLALLMGAPDRPLLEQMGSRAAETVLGVGLAVAMASLMFARIHRRTLRAADDAARTACVEVLQTAADQVPSTPTMRARRRDLQWQLLESELAATDSANDEPAWARDYWPRHAAVRAVGYDTLSACWRAGPDTLVRGEALAELSSRVSATDG</sequence>
<dbReference type="InterPro" id="IPR049453">
    <property type="entry name" value="Memb_transporter_dom"/>
</dbReference>
<keyword evidence="4 5" id="KW-0472">Membrane</keyword>
<keyword evidence="2 5" id="KW-0812">Transmembrane</keyword>
<dbReference type="EMBL" id="CP136137">
    <property type="protein sequence ID" value="WYY08636.1"/>
    <property type="molecule type" value="Genomic_DNA"/>
</dbReference>
<protein>
    <submittedName>
        <fullName evidence="7">FUSC family protein</fullName>
    </submittedName>
</protein>
<proteinExistence type="predicted"/>
<dbReference type="RefSeq" id="WP_066171388.1">
    <property type="nucleotide sequence ID" value="NZ_CP136137.1"/>
</dbReference>
<evidence type="ECO:0000313" key="8">
    <source>
        <dbReference type="Proteomes" id="UP001479933"/>
    </source>
</evidence>
<dbReference type="Pfam" id="PF13515">
    <property type="entry name" value="FUSC_2"/>
    <property type="match status" value="1"/>
</dbReference>
<feature type="transmembrane region" description="Helical" evidence="5">
    <location>
        <begin position="161"/>
        <end position="181"/>
    </location>
</feature>
<feature type="domain" description="Integral membrane bound transporter" evidence="6">
    <location>
        <begin position="290"/>
        <end position="414"/>
    </location>
</feature>
<feature type="transmembrane region" description="Helical" evidence="5">
    <location>
        <begin position="111"/>
        <end position="130"/>
    </location>
</feature>
<keyword evidence="8" id="KW-1185">Reference proteome</keyword>
<evidence type="ECO:0000256" key="5">
    <source>
        <dbReference type="SAM" id="Phobius"/>
    </source>
</evidence>
<evidence type="ECO:0000259" key="6">
    <source>
        <dbReference type="Pfam" id="PF13515"/>
    </source>
</evidence>
<feature type="transmembrane region" description="Helical" evidence="5">
    <location>
        <begin position="281"/>
        <end position="301"/>
    </location>
</feature>